<sequence>MANTWRASEKAVFNYPVFTCSLPFRGTWLTPSLPFGYLLVTLALPFLYLKSSARAFFASATRLSGQKLGRRRLGQMRIKHPFLKLI</sequence>
<dbReference type="Proteomes" id="UP000031246">
    <property type="component" value="Unassembled WGS sequence"/>
</dbReference>
<evidence type="ECO:0000256" key="1">
    <source>
        <dbReference type="SAM" id="Phobius"/>
    </source>
</evidence>
<feature type="transmembrane region" description="Helical" evidence="1">
    <location>
        <begin position="28"/>
        <end position="49"/>
    </location>
</feature>
<dbReference type="EMBL" id="JSYN01000007">
    <property type="protein sequence ID" value="KIA94956.1"/>
    <property type="molecule type" value="Genomic_DNA"/>
</dbReference>
<dbReference type="AlphaFoldDB" id="A0A0C1DBQ7"/>
<gene>
    <name evidence="2" type="ORF">OC25_08515</name>
</gene>
<organism evidence="2 3">
    <name type="scientific">Pedobacter kyungheensis</name>
    <dbReference type="NCBI Taxonomy" id="1069985"/>
    <lineage>
        <taxon>Bacteria</taxon>
        <taxon>Pseudomonadati</taxon>
        <taxon>Bacteroidota</taxon>
        <taxon>Sphingobacteriia</taxon>
        <taxon>Sphingobacteriales</taxon>
        <taxon>Sphingobacteriaceae</taxon>
        <taxon>Pedobacter</taxon>
    </lineage>
</organism>
<accession>A0A0C1DBQ7</accession>
<comment type="caution">
    <text evidence="2">The sequence shown here is derived from an EMBL/GenBank/DDBJ whole genome shotgun (WGS) entry which is preliminary data.</text>
</comment>
<evidence type="ECO:0000313" key="2">
    <source>
        <dbReference type="EMBL" id="KIA94956.1"/>
    </source>
</evidence>
<keyword evidence="3" id="KW-1185">Reference proteome</keyword>
<keyword evidence="1" id="KW-1133">Transmembrane helix</keyword>
<evidence type="ECO:0000313" key="3">
    <source>
        <dbReference type="Proteomes" id="UP000031246"/>
    </source>
</evidence>
<reference evidence="2 3" key="1">
    <citation type="submission" date="2014-10" db="EMBL/GenBank/DDBJ databases">
        <title>Pedobacter Kyungheensis.</title>
        <authorList>
            <person name="Anderson B.M."/>
            <person name="Newman J.D."/>
        </authorList>
    </citation>
    <scope>NUCLEOTIDE SEQUENCE [LARGE SCALE GENOMIC DNA]</scope>
    <source>
        <strain evidence="2 3">KACC 16221</strain>
    </source>
</reference>
<proteinExistence type="predicted"/>
<keyword evidence="1" id="KW-0472">Membrane</keyword>
<protein>
    <submittedName>
        <fullName evidence="2">Uncharacterized protein</fullName>
    </submittedName>
</protein>
<keyword evidence="1" id="KW-0812">Transmembrane</keyword>
<name>A0A0C1DBQ7_9SPHI</name>